<evidence type="ECO:0000256" key="3">
    <source>
        <dbReference type="ARBA" id="ARBA00022695"/>
    </source>
</evidence>
<dbReference type="InterPro" id="IPR003329">
    <property type="entry name" value="Cytidylyl_trans"/>
</dbReference>
<reference evidence="6" key="1">
    <citation type="submission" date="2020-04" db="EMBL/GenBank/DDBJ databases">
        <title>Deep metagenomics examines the oral microbiome during advanced dental caries in children, revealing novel taxa and co-occurrences with host molecules.</title>
        <authorList>
            <person name="Baker J.L."/>
            <person name="Morton J.T."/>
            <person name="Dinis M."/>
            <person name="Alvarez R."/>
            <person name="Tran N.C."/>
            <person name="Knight R."/>
            <person name="Edlund A."/>
        </authorList>
    </citation>
    <scope>NUCLEOTIDE SEQUENCE</scope>
    <source>
        <strain evidence="6">JCVI_44_bin.5</strain>
    </source>
</reference>
<accession>A0A930HKX2</accession>
<sequence length="250" mass="27769">MKVIGIIPARYASSRFPGKPLAKLGGKYVIQRVVEQVSSVLSDVYVATDDERIYNIVISLGAKAVMTSSDHQSGTDRIAEALAKIGGNFDVVVNIQGDEPFIQQSQIETVVACFLDDDTQIATLGKKFATIEEAKNPNSPKIVLDYRSYAMYFTRALAPYVRGKAESDWLSVYPFLKHIGLYAYRTEVLDEITKLPQSSLELAEGLEQLRWLQNGFKIKVGLTDVETVGIDTPEDLQRAEQFLAQQGENK</sequence>
<dbReference type="GO" id="GO:0008690">
    <property type="term" value="F:3-deoxy-manno-octulosonate cytidylyltransferase activity"/>
    <property type="evidence" value="ECO:0007669"/>
    <property type="project" value="UniProtKB-UniRule"/>
</dbReference>
<dbReference type="GO" id="GO:0033468">
    <property type="term" value="P:CMP-keto-3-deoxy-D-manno-octulosonic acid biosynthetic process"/>
    <property type="evidence" value="ECO:0007669"/>
    <property type="project" value="UniProtKB-UniRule"/>
</dbReference>
<dbReference type="InterPro" id="IPR029044">
    <property type="entry name" value="Nucleotide-diphossugar_trans"/>
</dbReference>
<comment type="catalytic activity">
    <reaction evidence="5">
        <text>3-deoxy-alpha-D-manno-oct-2-ulosonate + CTP = CMP-3-deoxy-beta-D-manno-octulosonate + diphosphate</text>
        <dbReference type="Rhea" id="RHEA:23448"/>
        <dbReference type="ChEBI" id="CHEBI:33019"/>
        <dbReference type="ChEBI" id="CHEBI:37563"/>
        <dbReference type="ChEBI" id="CHEBI:85986"/>
        <dbReference type="ChEBI" id="CHEBI:85987"/>
        <dbReference type="EC" id="2.7.7.38"/>
    </reaction>
</comment>
<comment type="subcellular location">
    <subcellularLocation>
        <location evidence="5">Cytoplasm</location>
    </subcellularLocation>
    <subcellularLocation>
        <location evidence="1">Membrane</location>
    </subcellularLocation>
</comment>
<dbReference type="NCBIfam" id="NF009905">
    <property type="entry name" value="PRK13368.1"/>
    <property type="match status" value="1"/>
</dbReference>
<dbReference type="SUPFAM" id="SSF53448">
    <property type="entry name" value="Nucleotide-diphospho-sugar transferases"/>
    <property type="match status" value="1"/>
</dbReference>
<comment type="function">
    <text evidence="5">Activates KDO (a required 8-carbon sugar) for incorporation into bacterial lipopolysaccharide in Gram-negative bacteria.</text>
</comment>
<organism evidence="6 7">
    <name type="scientific">Prevotella aurantiaca</name>
    <dbReference type="NCBI Taxonomy" id="596085"/>
    <lineage>
        <taxon>Bacteria</taxon>
        <taxon>Pseudomonadati</taxon>
        <taxon>Bacteroidota</taxon>
        <taxon>Bacteroidia</taxon>
        <taxon>Bacteroidales</taxon>
        <taxon>Prevotellaceae</taxon>
        <taxon>Prevotella</taxon>
    </lineage>
</organism>
<dbReference type="NCBIfam" id="NF003952">
    <property type="entry name" value="PRK05450.1-5"/>
    <property type="match status" value="1"/>
</dbReference>
<dbReference type="Pfam" id="PF02348">
    <property type="entry name" value="CTP_transf_3"/>
    <property type="match status" value="1"/>
</dbReference>
<evidence type="ECO:0000313" key="7">
    <source>
        <dbReference type="Proteomes" id="UP000771736"/>
    </source>
</evidence>
<dbReference type="NCBIfam" id="TIGR00466">
    <property type="entry name" value="kdsB"/>
    <property type="match status" value="1"/>
</dbReference>
<name>A0A930HKX2_9BACT</name>
<dbReference type="FunFam" id="3.90.550.10:FF:000011">
    <property type="entry name" value="3-deoxy-manno-octulosonate cytidylyltransferase"/>
    <property type="match status" value="1"/>
</dbReference>
<dbReference type="GO" id="GO:0009103">
    <property type="term" value="P:lipopolysaccharide biosynthetic process"/>
    <property type="evidence" value="ECO:0007669"/>
    <property type="project" value="UniProtKB-UniRule"/>
</dbReference>
<evidence type="ECO:0000256" key="2">
    <source>
        <dbReference type="ARBA" id="ARBA00022679"/>
    </source>
</evidence>
<keyword evidence="4 5" id="KW-0448">Lipopolysaccharide biosynthesis</keyword>
<keyword evidence="3 5" id="KW-0548">Nucleotidyltransferase</keyword>
<comment type="caution">
    <text evidence="6">The sequence shown here is derived from an EMBL/GenBank/DDBJ whole genome shotgun (WGS) entry which is preliminary data.</text>
</comment>
<evidence type="ECO:0000256" key="4">
    <source>
        <dbReference type="ARBA" id="ARBA00022985"/>
    </source>
</evidence>
<proteinExistence type="inferred from homology"/>
<dbReference type="PANTHER" id="PTHR42866">
    <property type="entry name" value="3-DEOXY-MANNO-OCTULOSONATE CYTIDYLYLTRANSFERASE"/>
    <property type="match status" value="1"/>
</dbReference>
<evidence type="ECO:0000313" key="6">
    <source>
        <dbReference type="EMBL" id="MBF1383578.1"/>
    </source>
</evidence>
<dbReference type="RefSeq" id="WP_273158347.1">
    <property type="nucleotide sequence ID" value="NZ_CAJPLR010000145.1"/>
</dbReference>
<dbReference type="PANTHER" id="PTHR42866:SF2">
    <property type="entry name" value="3-DEOXY-MANNO-OCTULOSONATE CYTIDYLYLTRANSFERASE, MITOCHONDRIAL"/>
    <property type="match status" value="1"/>
</dbReference>
<dbReference type="GO" id="GO:0016020">
    <property type="term" value="C:membrane"/>
    <property type="evidence" value="ECO:0007669"/>
    <property type="project" value="UniProtKB-SubCell"/>
</dbReference>
<dbReference type="InterPro" id="IPR004528">
    <property type="entry name" value="KdsB"/>
</dbReference>
<dbReference type="EC" id="2.7.7.38" evidence="5"/>
<dbReference type="AlphaFoldDB" id="A0A930HKX2"/>
<evidence type="ECO:0000256" key="5">
    <source>
        <dbReference type="HAMAP-Rule" id="MF_00057"/>
    </source>
</evidence>
<dbReference type="CDD" id="cd02517">
    <property type="entry name" value="CMP-KDO-Synthetase"/>
    <property type="match status" value="1"/>
</dbReference>
<gene>
    <name evidence="5 6" type="primary">kdsB</name>
    <name evidence="6" type="ORF">HXN26_01775</name>
</gene>
<comment type="pathway">
    <text evidence="5">Nucleotide-sugar biosynthesis; CMP-3-deoxy-D-manno-octulosonate biosynthesis; CMP-3-deoxy-D-manno-octulosonate from 3-deoxy-D-manno-octulosonate and CTP: step 1/1.</text>
</comment>
<keyword evidence="5" id="KW-0963">Cytoplasm</keyword>
<dbReference type="Proteomes" id="UP000771736">
    <property type="component" value="Unassembled WGS sequence"/>
</dbReference>
<dbReference type="NCBIfam" id="NF003950">
    <property type="entry name" value="PRK05450.1-3"/>
    <property type="match status" value="1"/>
</dbReference>
<dbReference type="Gene3D" id="3.90.550.10">
    <property type="entry name" value="Spore Coat Polysaccharide Biosynthesis Protein SpsA, Chain A"/>
    <property type="match status" value="1"/>
</dbReference>
<keyword evidence="2 5" id="KW-0808">Transferase</keyword>
<dbReference type="EMBL" id="JABZSJ010000004">
    <property type="protein sequence ID" value="MBF1383578.1"/>
    <property type="molecule type" value="Genomic_DNA"/>
</dbReference>
<comment type="similarity">
    <text evidence="5">Belongs to the KdsB family.</text>
</comment>
<dbReference type="GO" id="GO:0005829">
    <property type="term" value="C:cytosol"/>
    <property type="evidence" value="ECO:0007669"/>
    <property type="project" value="TreeGrafter"/>
</dbReference>
<dbReference type="HAMAP" id="MF_00057">
    <property type="entry name" value="KdsB"/>
    <property type="match status" value="1"/>
</dbReference>
<evidence type="ECO:0000256" key="1">
    <source>
        <dbReference type="ARBA" id="ARBA00004370"/>
    </source>
</evidence>
<protein>
    <recommendedName>
        <fullName evidence="5">3-deoxy-manno-octulosonate cytidylyltransferase</fullName>
        <ecNumber evidence="5">2.7.7.38</ecNumber>
    </recommendedName>
    <alternativeName>
        <fullName evidence="5">CMP-2-keto-3-deoxyoctulosonic acid synthase</fullName>
        <shortName evidence="5">CKS</shortName>
        <shortName evidence="5">CMP-KDO synthase</shortName>
    </alternativeName>
</protein>